<dbReference type="EMBL" id="JBHTBJ010000001">
    <property type="protein sequence ID" value="MFC7272844.1"/>
    <property type="molecule type" value="Genomic_DNA"/>
</dbReference>
<accession>A0ABW2HI22</accession>
<comment type="caution">
    <text evidence="7">The sequence shown here is derived from an EMBL/GenBank/DDBJ whole genome shotgun (WGS) entry which is preliminary data.</text>
</comment>
<evidence type="ECO:0000256" key="2">
    <source>
        <dbReference type="ARBA" id="ARBA00022630"/>
    </source>
</evidence>
<proteinExistence type="predicted"/>
<protein>
    <submittedName>
        <fullName evidence="7">FAD-dependent monooxygenase</fullName>
    </submittedName>
</protein>
<dbReference type="Proteomes" id="UP001596548">
    <property type="component" value="Unassembled WGS sequence"/>
</dbReference>
<dbReference type="PANTHER" id="PTHR13789">
    <property type="entry name" value="MONOOXYGENASE"/>
    <property type="match status" value="1"/>
</dbReference>
<keyword evidence="5 7" id="KW-0503">Monooxygenase</keyword>
<keyword evidence="8" id="KW-1185">Reference proteome</keyword>
<dbReference type="Gene3D" id="3.50.50.60">
    <property type="entry name" value="FAD/NAD(P)-binding domain"/>
    <property type="match status" value="1"/>
</dbReference>
<keyword evidence="3" id="KW-0274">FAD</keyword>
<dbReference type="InterPro" id="IPR050493">
    <property type="entry name" value="FAD-dep_Monooxygenase_BioMet"/>
</dbReference>
<dbReference type="PROSITE" id="PS51257">
    <property type="entry name" value="PROKAR_LIPOPROTEIN"/>
    <property type="match status" value="1"/>
</dbReference>
<dbReference type="PANTHER" id="PTHR13789:SF318">
    <property type="entry name" value="GERANYLGERANYL DIPHOSPHATE REDUCTASE"/>
    <property type="match status" value="1"/>
</dbReference>
<evidence type="ECO:0000256" key="3">
    <source>
        <dbReference type="ARBA" id="ARBA00022827"/>
    </source>
</evidence>
<dbReference type="RefSeq" id="WP_378964268.1">
    <property type="nucleotide sequence ID" value="NZ_JBHTBJ010000001.1"/>
</dbReference>
<name>A0ABW2HI22_9ACTN</name>
<evidence type="ECO:0000259" key="6">
    <source>
        <dbReference type="Pfam" id="PF01494"/>
    </source>
</evidence>
<evidence type="ECO:0000256" key="1">
    <source>
        <dbReference type="ARBA" id="ARBA00001974"/>
    </source>
</evidence>
<dbReference type="InterPro" id="IPR036188">
    <property type="entry name" value="FAD/NAD-bd_sf"/>
</dbReference>
<evidence type="ECO:0000256" key="4">
    <source>
        <dbReference type="ARBA" id="ARBA00023002"/>
    </source>
</evidence>
<dbReference type="SUPFAM" id="SSF54373">
    <property type="entry name" value="FAD-linked reductases, C-terminal domain"/>
    <property type="match status" value="1"/>
</dbReference>
<comment type="cofactor">
    <cofactor evidence="1">
        <name>FAD</name>
        <dbReference type="ChEBI" id="CHEBI:57692"/>
    </cofactor>
</comment>
<sequence length="399" mass="43403">MRGLRVGVIGAGIGGLSAALSLLAVGCDVQVYERSAALGEVGAGVQVSPNASRILHHLGLAGELARVGVRPLALHQRRWDDGRTLLRTPLGEPLEDRFGFPHYQAHRADLLAVLAAAVPAERIHLGHRLTGFQENRDRVRLRFAGRDDAEVDVLVGADGIHSDVREALFGPERPRFTGCIAYRGLVPAERLCHLDIEVTAQVFMGPGRHFVNYYVSGKRLMNFVAIVEQDSWARESWTDRGEVADALTAFAGWHPQVQGMLSAVDETFVWALFDRPPLAHWSRGRVTLLGDACHAMLPFMAQGAAQAIEDGATLATCLAGGAEPPAALREYERLRLPRASRMQALSSANKTRFHLPDGPEQQARDEAMAAGATDWSYDVVAWIYDHDAANPVPDGGTPR</sequence>
<dbReference type="PRINTS" id="PR00420">
    <property type="entry name" value="RNGMNOXGNASE"/>
</dbReference>
<dbReference type="InterPro" id="IPR002938">
    <property type="entry name" value="FAD-bd"/>
</dbReference>
<feature type="domain" description="FAD-binding" evidence="6">
    <location>
        <begin position="5"/>
        <end position="342"/>
    </location>
</feature>
<gene>
    <name evidence="7" type="ORF">ACFQS1_02530</name>
</gene>
<keyword evidence="4" id="KW-0560">Oxidoreductase</keyword>
<dbReference type="GO" id="GO:0004497">
    <property type="term" value="F:monooxygenase activity"/>
    <property type="evidence" value="ECO:0007669"/>
    <property type="project" value="UniProtKB-KW"/>
</dbReference>
<evidence type="ECO:0000313" key="8">
    <source>
        <dbReference type="Proteomes" id="UP001596548"/>
    </source>
</evidence>
<dbReference type="Pfam" id="PF01494">
    <property type="entry name" value="FAD_binding_3"/>
    <property type="match status" value="1"/>
</dbReference>
<evidence type="ECO:0000313" key="7">
    <source>
        <dbReference type="EMBL" id="MFC7272844.1"/>
    </source>
</evidence>
<dbReference type="SUPFAM" id="SSF51905">
    <property type="entry name" value="FAD/NAD(P)-binding domain"/>
    <property type="match status" value="1"/>
</dbReference>
<reference evidence="8" key="1">
    <citation type="journal article" date="2019" name="Int. J. Syst. Evol. Microbiol.">
        <title>The Global Catalogue of Microorganisms (GCM) 10K type strain sequencing project: providing services to taxonomists for standard genome sequencing and annotation.</title>
        <authorList>
            <consortium name="The Broad Institute Genomics Platform"/>
            <consortium name="The Broad Institute Genome Sequencing Center for Infectious Disease"/>
            <person name="Wu L."/>
            <person name="Ma J."/>
        </authorList>
    </citation>
    <scope>NUCLEOTIDE SEQUENCE [LARGE SCALE GENOMIC DNA]</scope>
    <source>
        <strain evidence="8">XZYJT-10</strain>
    </source>
</reference>
<organism evidence="7 8">
    <name type="scientific">Paractinoplanes rhizophilus</name>
    <dbReference type="NCBI Taxonomy" id="1416877"/>
    <lineage>
        <taxon>Bacteria</taxon>
        <taxon>Bacillati</taxon>
        <taxon>Actinomycetota</taxon>
        <taxon>Actinomycetes</taxon>
        <taxon>Micromonosporales</taxon>
        <taxon>Micromonosporaceae</taxon>
        <taxon>Paractinoplanes</taxon>
    </lineage>
</organism>
<evidence type="ECO:0000256" key="5">
    <source>
        <dbReference type="ARBA" id="ARBA00023033"/>
    </source>
</evidence>
<keyword evidence="2" id="KW-0285">Flavoprotein</keyword>